<dbReference type="NCBIfam" id="TIGR03882">
    <property type="entry name" value="cyclo_dehyd_2"/>
    <property type="match status" value="1"/>
</dbReference>
<dbReference type="InterPro" id="IPR022291">
    <property type="entry name" value="Bacteriocin_synth_cyclodeHase"/>
</dbReference>
<dbReference type="PANTHER" id="PTHR37809">
    <property type="entry name" value="RIBOSOMAL PROTEIN S12 METHYLTHIOTRANSFERASE ACCESSORY FACTOR YCAO"/>
    <property type="match status" value="1"/>
</dbReference>
<dbReference type="NCBIfam" id="TIGR00702">
    <property type="entry name" value="YcaO-type kinase domain"/>
    <property type="match status" value="1"/>
</dbReference>
<protein>
    <recommendedName>
        <fullName evidence="1">YcaO domain-containing protein</fullName>
    </recommendedName>
</protein>
<dbReference type="PROSITE" id="PS51664">
    <property type="entry name" value="YCAO"/>
    <property type="match status" value="1"/>
</dbReference>
<keyword evidence="3" id="KW-1185">Reference proteome</keyword>
<evidence type="ECO:0000313" key="3">
    <source>
        <dbReference type="Proteomes" id="UP000608522"/>
    </source>
</evidence>
<feature type="domain" description="YcaO" evidence="1">
    <location>
        <begin position="391"/>
        <end position="759"/>
    </location>
</feature>
<dbReference type="Gene3D" id="3.30.40.250">
    <property type="match status" value="1"/>
</dbReference>
<dbReference type="InterPro" id="IPR027624">
    <property type="entry name" value="TOMM_cyclo_SagD"/>
</dbReference>
<proteinExistence type="predicted"/>
<name>A0ABQ3T9S6_9ACTN</name>
<evidence type="ECO:0000313" key="2">
    <source>
        <dbReference type="EMBL" id="GHI77157.1"/>
    </source>
</evidence>
<dbReference type="Proteomes" id="UP000608522">
    <property type="component" value="Unassembled WGS sequence"/>
</dbReference>
<dbReference type="Gene3D" id="3.90.930.60">
    <property type="match status" value="1"/>
</dbReference>
<evidence type="ECO:0000259" key="1">
    <source>
        <dbReference type="PROSITE" id="PS51664"/>
    </source>
</evidence>
<dbReference type="Gene3D" id="3.40.50.720">
    <property type="entry name" value="NAD(P)-binding Rossmann-like Domain"/>
    <property type="match status" value="1"/>
</dbReference>
<dbReference type="Pfam" id="PF02624">
    <property type="entry name" value="YcaO"/>
    <property type="match status" value="1"/>
</dbReference>
<sequence>MTAPVRRGSAAPLLGFKSHFQVETVPGEAAYLIADRRVTALHGPAVSVLAPLLDGTRDLAALRAACSGLLPDEEVERLVSRLDRAGLLHRTAESGHCAQRAYWELAGLDGAAAGRLDDAVVRVLAVGDGTDPAELRSALRGAALRLAGEGEPADLTVALCDDYLDPALARIDEESRASGVPWLPVRVHGTEIWAGPFLGVPERTGAPCWVCLADRLWRGRQAEAHVQRLLSRPGPAPRPATSLPAARLAGLQLAALEAATWLAGHRDAHQAALWTLDTLTLTASRHPVDRRPQCPGCGDPELVARQVRRPVRLVPRPKRDTTGGGHRSSSPAEVLARYGRLVDPLTGPVAEIRRDPRGPEALNCFHAGHNPVVGPSGLGALRAGLRHTSSGKGVTPLHAKVSALCEALERHSGFHQGDEPVEHGSFRSLAADAVHPDTVQLFHPRQFEDRARWNAGHGAFQQVCDPFDESAAIDWTPVWSLTEGRTRLLPTALLYFNAPQAAGRAYCSANSNGAAAGATLEDAVLQGTLELVERDAVALWWYNRTRQPGVDLDATDDPWIGELRTLHRDLGREVWALDLTSDLGIPVVAALSRRTDRAAEDIVLGFGAHLDPAVALRRALTELNQLLPSVVDSTADGAGYGCTDPEALRWFRTATAAGLPYLRPDPAAPVVAGRPAPTSDVTEDIALVQGLLADRGLDLLALDQTRPDVGLPVARVVVPGLRPHWARLAPGRLYDVPVRLGRLAAPLPYDRLNPTPLFL</sequence>
<organism evidence="2 3">
    <name type="scientific">Streptomyces spororaveus</name>
    <dbReference type="NCBI Taxonomy" id="284039"/>
    <lineage>
        <taxon>Bacteria</taxon>
        <taxon>Bacillati</taxon>
        <taxon>Actinomycetota</taxon>
        <taxon>Actinomycetes</taxon>
        <taxon>Kitasatosporales</taxon>
        <taxon>Streptomycetaceae</taxon>
        <taxon>Streptomyces</taxon>
    </lineage>
</organism>
<dbReference type="PANTHER" id="PTHR37809:SF1">
    <property type="entry name" value="RIBOSOMAL PROTEIN S12 METHYLTHIOTRANSFERASE ACCESSORY FACTOR YCAO"/>
    <property type="match status" value="1"/>
</dbReference>
<comment type="caution">
    <text evidence="2">The sequence shown here is derived from an EMBL/GenBank/DDBJ whole genome shotgun (WGS) entry which is preliminary data.</text>
</comment>
<dbReference type="EMBL" id="BNED01000005">
    <property type="protein sequence ID" value="GHI77157.1"/>
    <property type="molecule type" value="Genomic_DNA"/>
</dbReference>
<gene>
    <name evidence="2" type="ORF">Sspor_27180</name>
</gene>
<dbReference type="InterPro" id="IPR003776">
    <property type="entry name" value="YcaO-like_dom"/>
</dbReference>
<dbReference type="Gene3D" id="3.30.1330.230">
    <property type="match status" value="1"/>
</dbReference>
<reference evidence="3" key="1">
    <citation type="submission" date="2023-07" db="EMBL/GenBank/DDBJ databases">
        <title>Whole genome shotgun sequence of Streptomyces spororaveus NBRC 15456.</title>
        <authorList>
            <person name="Komaki H."/>
            <person name="Tamura T."/>
        </authorList>
    </citation>
    <scope>NUCLEOTIDE SEQUENCE [LARGE SCALE GENOMIC DNA]</scope>
    <source>
        <strain evidence="3">NBRC 15456</strain>
    </source>
</reference>
<accession>A0ABQ3T9S6</accession>
<dbReference type="Gene3D" id="3.30.160.660">
    <property type="match status" value="1"/>
</dbReference>
<dbReference type="NCBIfam" id="TIGR03604">
    <property type="entry name" value="TOMM_cyclo_SagD"/>
    <property type="match status" value="1"/>
</dbReference>